<accession>A0A0N5DBY0</accession>
<dbReference type="WBParaSite" id="TCLT_0001069901-mRNA-1">
    <property type="protein sequence ID" value="TCLT_0001069901-mRNA-1"/>
    <property type="gene ID" value="TCLT_0001069901"/>
</dbReference>
<proteinExistence type="predicted"/>
<dbReference type="OrthoDB" id="5834445at2759"/>
<feature type="region of interest" description="Disordered" evidence="1">
    <location>
        <begin position="36"/>
        <end position="58"/>
    </location>
</feature>
<evidence type="ECO:0000313" key="4">
    <source>
        <dbReference type="WBParaSite" id="TCLT_0001069901-mRNA-1"/>
    </source>
</evidence>
<reference evidence="4" key="1">
    <citation type="submission" date="2017-02" db="UniProtKB">
        <authorList>
            <consortium name="WormBaseParasite"/>
        </authorList>
    </citation>
    <scope>IDENTIFICATION</scope>
</reference>
<evidence type="ECO:0000256" key="1">
    <source>
        <dbReference type="SAM" id="MobiDB-lite"/>
    </source>
</evidence>
<organism evidence="4">
    <name type="scientific">Thelazia callipaeda</name>
    <name type="common">Oriental eyeworm</name>
    <name type="synonym">Parasitic nematode</name>
    <dbReference type="NCBI Taxonomy" id="103827"/>
    <lineage>
        <taxon>Eukaryota</taxon>
        <taxon>Metazoa</taxon>
        <taxon>Ecdysozoa</taxon>
        <taxon>Nematoda</taxon>
        <taxon>Chromadorea</taxon>
        <taxon>Rhabditida</taxon>
        <taxon>Spirurina</taxon>
        <taxon>Spiruromorpha</taxon>
        <taxon>Thelazioidea</taxon>
        <taxon>Thelaziidae</taxon>
        <taxon>Thelazia</taxon>
    </lineage>
</organism>
<dbReference type="AlphaFoldDB" id="A0A0N5DBY0"/>
<keyword evidence="3" id="KW-1185">Reference proteome</keyword>
<gene>
    <name evidence="2" type="ORF">TCLT_LOCUS10681</name>
</gene>
<feature type="compositionally biased region" description="Polar residues" evidence="1">
    <location>
        <begin position="36"/>
        <end position="51"/>
    </location>
</feature>
<dbReference type="Proteomes" id="UP000276776">
    <property type="component" value="Unassembled WGS sequence"/>
</dbReference>
<sequence length="69" mass="7770">MWEGQPIDSSNGWPIFEKGNNIPGISLSTSMVMNATSSQLSQQENHSNSLQYRKHSQRDRAICISQEMS</sequence>
<evidence type="ECO:0000313" key="3">
    <source>
        <dbReference type="Proteomes" id="UP000276776"/>
    </source>
</evidence>
<evidence type="ECO:0000313" key="2">
    <source>
        <dbReference type="EMBL" id="VDN08390.1"/>
    </source>
</evidence>
<dbReference type="OMA" id="INGWPIF"/>
<protein>
    <submittedName>
        <fullName evidence="4">Ovule protein</fullName>
    </submittedName>
</protein>
<dbReference type="EMBL" id="UYYF01005263">
    <property type="protein sequence ID" value="VDN08390.1"/>
    <property type="molecule type" value="Genomic_DNA"/>
</dbReference>
<reference evidence="2 3" key="2">
    <citation type="submission" date="2018-11" db="EMBL/GenBank/DDBJ databases">
        <authorList>
            <consortium name="Pathogen Informatics"/>
        </authorList>
    </citation>
    <scope>NUCLEOTIDE SEQUENCE [LARGE SCALE GENOMIC DNA]</scope>
</reference>
<name>A0A0N5DBY0_THECL</name>